<dbReference type="InterPro" id="IPR044791">
    <property type="entry name" value="Beta-glucanase/XTH"/>
</dbReference>
<dbReference type="InterPro" id="IPR000757">
    <property type="entry name" value="Beta-glucanase-like"/>
</dbReference>
<dbReference type="AlphaFoldDB" id="A0A3B0Y979"/>
<dbReference type="SUPFAM" id="SSF49899">
    <property type="entry name" value="Concanavalin A-like lectins/glucanases"/>
    <property type="match status" value="1"/>
</dbReference>
<dbReference type="PROSITE" id="PS51762">
    <property type="entry name" value="GH16_2"/>
    <property type="match status" value="1"/>
</dbReference>
<dbReference type="GO" id="GO:0005975">
    <property type="term" value="P:carbohydrate metabolic process"/>
    <property type="evidence" value="ECO:0007669"/>
    <property type="project" value="InterPro"/>
</dbReference>
<sequence>MNLARPSVKIVSCAFQFWLALLRLLPKHKCKAFNTQGSQSPRIEKVYVINLDRAPSRWFKIQLEIRRILDSSGKNLVSLTERHSAVDANAFLSAPPKDADIDPFYTLGDQLFVEPQPLVFPTKFELKTPIRMSRAEIAVARSHINVWRKVAASNQDYAMILEDDVWFHHGFAKHLDKVWDEVVGECDKRSKFDVLYLSYLEAKHGAPKSCLTRNVFRPLRGLWHLSGYILSREGAEKLLQLLPCRGPIDLWINHHFQSLDVLAAKKPIISQRRDIKSSNLYSILPALTTIGAINSEGASLFNIRPNEQPVFAVGPQGSGHSSLAMALGMLGYRCCSDLVSLPDLELERLLEGKEELVFNAYVNIGSLDKKIKELRYLYPNAKFILTAVKDETKDDAFVRFKDELNDSDFVVLHAEESNKWQVICEHLRCAPPTCSFPRLKDLGERFIQQESIKYDWLSNCKNPKRDKSPWVVEPRKLWQGIHSIAIEDVQVDPVKLVRINDCMESIDPKHWILRNDTFTDNLALFRPSNVEIKPEVGAMLFVKSDPLGVRDYSAASICSRDQYLYGKFEANIQVSNVPGVVTGFFLHRNSPRQEIDIEIAGNRPDRLIVNVFFNPGGEGANFDYGYRGAPTYIDLGFDASIGIHRFTIEWSPNEIIWKVDGCIVHKRVIWDPTPIPHLPMSLHINSWPTRSIELAGRINKRRLPGATILGSIALEANSVISTLGPGADEILQAKNELFQIGKLAQ</sequence>
<organism evidence="4">
    <name type="scientific">hydrothermal vent metagenome</name>
    <dbReference type="NCBI Taxonomy" id="652676"/>
    <lineage>
        <taxon>unclassified sequences</taxon>
        <taxon>metagenomes</taxon>
        <taxon>ecological metagenomes</taxon>
    </lineage>
</organism>
<reference evidence="4" key="1">
    <citation type="submission" date="2018-06" db="EMBL/GenBank/DDBJ databases">
        <authorList>
            <person name="Zhirakovskaya E."/>
        </authorList>
    </citation>
    <scope>NUCLEOTIDE SEQUENCE</scope>
</reference>
<evidence type="ECO:0000256" key="1">
    <source>
        <dbReference type="ARBA" id="ARBA00022801"/>
    </source>
</evidence>
<dbReference type="Pfam" id="PF01755">
    <property type="entry name" value="Glyco_transf_25"/>
    <property type="match status" value="1"/>
</dbReference>
<dbReference type="GO" id="GO:0042972">
    <property type="term" value="F:licheninase activity"/>
    <property type="evidence" value="ECO:0007669"/>
    <property type="project" value="UniProtKB-EC"/>
</dbReference>
<accession>A0A3B0Y979</accession>
<dbReference type="PANTHER" id="PTHR31062">
    <property type="entry name" value="XYLOGLUCAN ENDOTRANSGLUCOSYLASE/HYDROLASE PROTEIN 8-RELATED"/>
    <property type="match status" value="1"/>
</dbReference>
<name>A0A3B0Y979_9ZZZZ</name>
<evidence type="ECO:0000313" key="4">
    <source>
        <dbReference type="EMBL" id="VAW71882.1"/>
    </source>
</evidence>
<dbReference type="InterPro" id="IPR002654">
    <property type="entry name" value="Glyco_trans_25"/>
</dbReference>
<gene>
    <name evidence="4" type="ORF">MNBD_GAMMA12-1813</name>
</gene>
<proteinExistence type="predicted"/>
<keyword evidence="1 4" id="KW-0378">Hydrolase</keyword>
<dbReference type="CDD" id="cd06532">
    <property type="entry name" value="Glyco_transf_25"/>
    <property type="match status" value="1"/>
</dbReference>
<protein>
    <submittedName>
        <fullName evidence="4">Endo-beta-1,3-1,4 glucanase (Licheninase)</fullName>
        <ecNumber evidence="4">3.2.1.73</ecNumber>
    </submittedName>
</protein>
<feature type="domain" description="GH16" evidence="3">
    <location>
        <begin position="487"/>
        <end position="709"/>
    </location>
</feature>
<dbReference type="Gene3D" id="2.60.120.200">
    <property type="match status" value="1"/>
</dbReference>
<evidence type="ECO:0000256" key="2">
    <source>
        <dbReference type="ARBA" id="ARBA00023295"/>
    </source>
</evidence>
<dbReference type="Pfam" id="PF00722">
    <property type="entry name" value="Glyco_hydro_16"/>
    <property type="match status" value="1"/>
</dbReference>
<dbReference type="EC" id="3.2.1.73" evidence="4"/>
<evidence type="ECO:0000259" key="3">
    <source>
        <dbReference type="PROSITE" id="PS51762"/>
    </source>
</evidence>
<keyword evidence="2 4" id="KW-0326">Glycosidase</keyword>
<dbReference type="InterPro" id="IPR013320">
    <property type="entry name" value="ConA-like_dom_sf"/>
</dbReference>
<dbReference type="EMBL" id="UOFL01000033">
    <property type="protein sequence ID" value="VAW71882.1"/>
    <property type="molecule type" value="Genomic_DNA"/>
</dbReference>